<evidence type="ECO:0000313" key="3">
    <source>
        <dbReference type="Proteomes" id="UP000295680"/>
    </source>
</evidence>
<dbReference type="Gene3D" id="2.120.10.30">
    <property type="entry name" value="TolB, C-terminal domain"/>
    <property type="match status" value="1"/>
</dbReference>
<protein>
    <submittedName>
        <fullName evidence="2">Tetratricopeptide repeat protein</fullName>
    </submittedName>
</protein>
<gene>
    <name evidence="2" type="ORF">EV192_102893</name>
</gene>
<dbReference type="SUPFAM" id="SSF101898">
    <property type="entry name" value="NHL repeat"/>
    <property type="match status" value="1"/>
</dbReference>
<reference evidence="2 3" key="1">
    <citation type="submission" date="2019-03" db="EMBL/GenBank/DDBJ databases">
        <title>Genomic Encyclopedia of Type Strains, Phase IV (KMG-IV): sequencing the most valuable type-strain genomes for metagenomic binning, comparative biology and taxonomic classification.</title>
        <authorList>
            <person name="Goeker M."/>
        </authorList>
    </citation>
    <scope>NUCLEOTIDE SEQUENCE [LARGE SCALE GENOMIC DNA]</scope>
    <source>
        <strain evidence="2 3">DSM 45934</strain>
    </source>
</reference>
<evidence type="ECO:0000313" key="2">
    <source>
        <dbReference type="EMBL" id="TCO62754.1"/>
    </source>
</evidence>
<dbReference type="SUPFAM" id="SSF63829">
    <property type="entry name" value="Calcium-dependent phosphotriesterase"/>
    <property type="match status" value="1"/>
</dbReference>
<dbReference type="OrthoDB" id="4018258at2"/>
<keyword evidence="1" id="KW-0732">Signal</keyword>
<evidence type="ECO:0000256" key="1">
    <source>
        <dbReference type="SAM" id="SignalP"/>
    </source>
</evidence>
<proteinExistence type="predicted"/>
<dbReference type="SUPFAM" id="SSF48452">
    <property type="entry name" value="TPR-like"/>
    <property type="match status" value="1"/>
</dbReference>
<dbReference type="Gene3D" id="1.25.40.10">
    <property type="entry name" value="Tetratricopeptide repeat domain"/>
    <property type="match status" value="1"/>
</dbReference>
<name>A0A4R2JT02_9PSEU</name>
<dbReference type="Proteomes" id="UP000295680">
    <property type="component" value="Unassembled WGS sequence"/>
</dbReference>
<dbReference type="InterPro" id="IPR011990">
    <property type="entry name" value="TPR-like_helical_dom_sf"/>
</dbReference>
<keyword evidence="3" id="KW-1185">Reference proteome</keyword>
<feature type="chain" id="PRO_5020199918" evidence="1">
    <location>
        <begin position="46"/>
        <end position="1181"/>
    </location>
</feature>
<dbReference type="AlphaFoldDB" id="A0A4R2JT02"/>
<dbReference type="InterPro" id="IPR011042">
    <property type="entry name" value="6-blade_b-propeller_TolB-like"/>
</dbReference>
<accession>A0A4R2JT02</accession>
<dbReference type="Gene3D" id="2.60.40.4070">
    <property type="match status" value="1"/>
</dbReference>
<comment type="caution">
    <text evidence="2">The sequence shown here is derived from an EMBL/GenBank/DDBJ whole genome shotgun (WGS) entry which is preliminary data.</text>
</comment>
<feature type="signal peptide" evidence="1">
    <location>
        <begin position="1"/>
        <end position="45"/>
    </location>
</feature>
<sequence>MVVNFYPGGRLMRLRTQVRHRFRSGIATLATVAVALSLCVAPASASVGGDPTGNVIGTVTIPRDKQQLSVTIYDAVGRQPVRTLIEGMRKTNPDEAEVVQLRWDGTDDYWHTVAEGNYTWKALTSNVAAVEDDSIAQGSSPSSGKGVFSTGVGAVAADPAGNVYESSDWEEFHGELRKWTGDGKRVWGMARAGGDMAVAADNDFVYVAVDGDEVPLGDGNSDHFKCGQTMLMRYEVAKMEDAYSKVQDWTKWTGPGVDARGYILANASRPASVYGLAVDGEYLYSSEHNDGQVRKYKKDTGELVGSIPVAAPKGIAVDPATPGALWVATGGDVVKFDKDGNEVAKVTSLTNPYAVAVGGRHGELYVGDAGTGKVHRYKLTADGPAQDGEFFGAATPGPIADDRLRWPDQQYMAAAGCRNVKDLPFPNTPYQQGALASLAVLPNGDMVVADLMNSRVMTYNENGEVRKPLTRQAQFTPFPQVNLAMDPNIVASGAFDYTVVPVGPDAGRAWQPRANWRPNGPANVIDAGRTSQRRTLSNGRTYMYFFGTGSAPRKMEVSVYEYSETGHTMRLSTTVGQDVRLVGDQLIWRWFSGFDNKHVDGVITDDELTMTDSDGRGIPSLAPGAWVDADGSIWFTVLGGKTSDGKPLGPYTLKVPVTGFAGDDPKYDLPAAVGAGPTIAPDTGPEQFFPINTKIDETKDDRTKGDIYRTGWTKSGPQPNGTLFWMGGSTVERRDSPSGEPIRIVPRCGRAAADTGIPRLCAPENGGSGLSAVAPDGDYFYTATNAVGHAWITMYTTDGLVVATMAAAHYGTDDASGHQSFVDSADGLTAYTHPGDHQRYVLAEDSFLNRALRWHLDNMDSVHRLNGGCAKGFGWNAGGATISTGWGQCGYDQARALMAEAQRLWGQGARTEAVERALEAVAMGREIAQGDSSFQPTLAGWLTFVVSGYLGEIGRRDEAIALLDEGRGLYQALVHGDPANSQYRWGLVNAHMYLAQQFWAKGDHDQGTARALDAVTVLRQLAADDQSYAVSLGQYLVATANFLTQQGRVDEAIALGEEAVGVYQRLGQDPQHLHMKAWVLNQLATYYWAKGDHGQGIAKALDAIAVARQLPQANQTYAAALGQWLLWPTTGYLKDSGRRPDAIPLAREAVDIFTRLNEADSARYGPSLAAAKQILADLTAA</sequence>
<organism evidence="2 3">
    <name type="scientific">Actinocrispum wychmicini</name>
    <dbReference type="NCBI Taxonomy" id="1213861"/>
    <lineage>
        <taxon>Bacteria</taxon>
        <taxon>Bacillati</taxon>
        <taxon>Actinomycetota</taxon>
        <taxon>Actinomycetes</taxon>
        <taxon>Pseudonocardiales</taxon>
        <taxon>Pseudonocardiaceae</taxon>
        <taxon>Actinocrispum</taxon>
    </lineage>
</organism>
<dbReference type="EMBL" id="SLWS01000002">
    <property type="protein sequence ID" value="TCO62754.1"/>
    <property type="molecule type" value="Genomic_DNA"/>
</dbReference>